<accession>A0ABT8K2E9</accession>
<evidence type="ECO:0000256" key="1">
    <source>
        <dbReference type="SAM" id="MobiDB-lite"/>
    </source>
</evidence>
<name>A0ABT8K2E9_9MICC</name>
<sequence>MTGVPSQDVVPEITDIASSASCTPSGLRPPLGLLSTRP</sequence>
<evidence type="ECO:0000313" key="3">
    <source>
        <dbReference type="Proteomes" id="UP001174209"/>
    </source>
</evidence>
<organism evidence="2 3">
    <name type="scientific">Arthrobacter burdickii</name>
    <dbReference type="NCBI Taxonomy" id="3035920"/>
    <lineage>
        <taxon>Bacteria</taxon>
        <taxon>Bacillati</taxon>
        <taxon>Actinomycetota</taxon>
        <taxon>Actinomycetes</taxon>
        <taxon>Micrococcales</taxon>
        <taxon>Micrococcaceae</taxon>
        <taxon>Arthrobacter</taxon>
    </lineage>
</organism>
<reference evidence="2" key="1">
    <citation type="submission" date="2023-06" db="EMBL/GenBank/DDBJ databases">
        <title>MT1 and MT2 Draft Genomes of Novel Species.</title>
        <authorList>
            <person name="Venkateswaran K."/>
        </authorList>
    </citation>
    <scope>NUCLEOTIDE SEQUENCE</scope>
    <source>
        <strain evidence="2">IIF3SC-B10</strain>
    </source>
</reference>
<feature type="compositionally biased region" description="Low complexity" evidence="1">
    <location>
        <begin position="23"/>
        <end position="38"/>
    </location>
</feature>
<proteinExistence type="predicted"/>
<gene>
    <name evidence="2" type="ORF">P5G52_12010</name>
</gene>
<dbReference type="Proteomes" id="UP001174209">
    <property type="component" value="Unassembled WGS sequence"/>
</dbReference>
<comment type="caution">
    <text evidence="2">The sequence shown here is derived from an EMBL/GenBank/DDBJ whole genome shotgun (WGS) entry which is preliminary data.</text>
</comment>
<feature type="region of interest" description="Disordered" evidence="1">
    <location>
        <begin position="15"/>
        <end position="38"/>
    </location>
</feature>
<protein>
    <submittedName>
        <fullName evidence="2">Uncharacterized protein</fullName>
    </submittedName>
</protein>
<keyword evidence="3" id="KW-1185">Reference proteome</keyword>
<dbReference type="EMBL" id="JAROCG010000001">
    <property type="protein sequence ID" value="MDN4611586.1"/>
    <property type="molecule type" value="Genomic_DNA"/>
</dbReference>
<evidence type="ECO:0000313" key="2">
    <source>
        <dbReference type="EMBL" id="MDN4611586.1"/>
    </source>
</evidence>